<dbReference type="GO" id="GO:0016758">
    <property type="term" value="F:hexosyltransferase activity"/>
    <property type="evidence" value="ECO:0007669"/>
    <property type="project" value="UniProtKB-ARBA"/>
</dbReference>
<keyword evidence="1" id="KW-0472">Membrane</keyword>
<organism evidence="3 4">
    <name type="scientific">Candidatus Thiomargarita nelsonii</name>
    <dbReference type="NCBI Taxonomy" id="1003181"/>
    <lineage>
        <taxon>Bacteria</taxon>
        <taxon>Pseudomonadati</taxon>
        <taxon>Pseudomonadota</taxon>
        <taxon>Gammaproteobacteria</taxon>
        <taxon>Thiotrichales</taxon>
        <taxon>Thiotrichaceae</taxon>
        <taxon>Thiomargarita</taxon>
    </lineage>
</organism>
<dbReference type="PATRIC" id="fig|1003181.4.peg.5242"/>
<keyword evidence="1" id="KW-1133">Transmembrane helix</keyword>
<keyword evidence="3" id="KW-0808">Transferase</keyword>
<comment type="caution">
    <text evidence="3">The sequence shown here is derived from an EMBL/GenBank/DDBJ whole genome shotgun (WGS) entry which is preliminary data.</text>
</comment>
<dbReference type="Proteomes" id="UP000076962">
    <property type="component" value="Unassembled WGS sequence"/>
</dbReference>
<dbReference type="PANTHER" id="PTHR22916:SF3">
    <property type="entry name" value="UDP-GLCNAC:BETAGAL BETA-1,3-N-ACETYLGLUCOSAMINYLTRANSFERASE-LIKE PROTEIN 1"/>
    <property type="match status" value="1"/>
</dbReference>
<evidence type="ECO:0000259" key="2">
    <source>
        <dbReference type="Pfam" id="PF00535"/>
    </source>
</evidence>
<dbReference type="InterPro" id="IPR001173">
    <property type="entry name" value="Glyco_trans_2-like"/>
</dbReference>
<accession>A0A176RX92</accession>
<reference evidence="3 4" key="1">
    <citation type="submission" date="2016-05" db="EMBL/GenBank/DDBJ databases">
        <title>Single-cell genome of chain-forming Candidatus Thiomargarita nelsonii and comparison to other large sulfur-oxidizing bacteria.</title>
        <authorList>
            <person name="Winkel M."/>
            <person name="Salman V."/>
            <person name="Woyke T."/>
            <person name="Schulz-Vogt H."/>
            <person name="Richter M."/>
            <person name="Flood B."/>
            <person name="Bailey J."/>
            <person name="Amann R."/>
            <person name="Mussmann M."/>
        </authorList>
    </citation>
    <scope>NUCLEOTIDE SEQUENCE [LARGE SCALE GENOMIC DNA]</scope>
    <source>
        <strain evidence="3 4">THI036</strain>
    </source>
</reference>
<protein>
    <submittedName>
        <fullName evidence="3">Glycosyl transferase family 2</fullName>
        <ecNumber evidence="3">2.-.-.-</ecNumber>
    </submittedName>
</protein>
<feature type="transmembrane region" description="Helical" evidence="1">
    <location>
        <begin position="295"/>
        <end position="317"/>
    </location>
</feature>
<evidence type="ECO:0000313" key="4">
    <source>
        <dbReference type="Proteomes" id="UP000076962"/>
    </source>
</evidence>
<keyword evidence="4" id="KW-1185">Reference proteome</keyword>
<dbReference type="SUPFAM" id="SSF53448">
    <property type="entry name" value="Nucleotide-diphospho-sugar transferases"/>
    <property type="match status" value="1"/>
</dbReference>
<dbReference type="Pfam" id="PF00535">
    <property type="entry name" value="Glycos_transf_2"/>
    <property type="match status" value="1"/>
</dbReference>
<dbReference type="AlphaFoldDB" id="A0A176RX92"/>
<feature type="domain" description="Glycosyltransferase 2-like" evidence="2">
    <location>
        <begin position="23"/>
        <end position="186"/>
    </location>
</feature>
<name>A0A176RX92_9GAMM</name>
<evidence type="ECO:0000256" key="1">
    <source>
        <dbReference type="SAM" id="Phobius"/>
    </source>
</evidence>
<evidence type="ECO:0000313" key="3">
    <source>
        <dbReference type="EMBL" id="OAD20318.1"/>
    </source>
</evidence>
<dbReference type="EC" id="2.-.-.-" evidence="3"/>
<dbReference type="Gene3D" id="3.90.550.10">
    <property type="entry name" value="Spore Coat Polysaccharide Biosynthesis Protein SpsA, Chain A"/>
    <property type="match status" value="1"/>
</dbReference>
<dbReference type="EMBL" id="LUTY01002472">
    <property type="protein sequence ID" value="OAD20318.1"/>
    <property type="molecule type" value="Genomic_DNA"/>
</dbReference>
<dbReference type="InterPro" id="IPR029044">
    <property type="entry name" value="Nucleotide-diphossugar_trans"/>
</dbReference>
<proteinExistence type="predicted"/>
<dbReference type="PANTHER" id="PTHR22916">
    <property type="entry name" value="GLYCOSYLTRANSFERASE"/>
    <property type="match status" value="1"/>
</dbReference>
<gene>
    <name evidence="3" type="ORF">THIOM_003986</name>
</gene>
<keyword evidence="1" id="KW-0812">Transmembrane</keyword>
<sequence>MLERTQEEIMRKWKTHEPPLVSVSCITYNHELYIQEAIDSFLMQETDFPFEVLIHDDASTDNTATLIREYEKKYPDIIKPIYQTENQYSKGVRMISIKFNFTRAKGKYIALCEGDDYWTDASKLQLQVEYMENHPEVSLSFHNSKVKFAEKIRRTKNFCGKKMKPFFSTQDIILKSWFIPTQSILLRRTYLQSVPDSFDQIYNGDWAIQLICSTYGLIGYIDLTMSVYRKHETSLSNTVGKDWINRFDKVMLLLDVFNEYTNKKFNQEINARKNAILKIKKREKQRVELKKRKSFLLYIFFPKEILKVILLTFISYINKLSTRQ</sequence>